<gene>
    <name evidence="2" type="ORF">DPMN_043791</name>
</gene>
<organism evidence="2 3">
    <name type="scientific">Dreissena polymorpha</name>
    <name type="common">Zebra mussel</name>
    <name type="synonym">Mytilus polymorpha</name>
    <dbReference type="NCBI Taxonomy" id="45954"/>
    <lineage>
        <taxon>Eukaryota</taxon>
        <taxon>Metazoa</taxon>
        <taxon>Spiralia</taxon>
        <taxon>Lophotrochozoa</taxon>
        <taxon>Mollusca</taxon>
        <taxon>Bivalvia</taxon>
        <taxon>Autobranchia</taxon>
        <taxon>Heteroconchia</taxon>
        <taxon>Euheterodonta</taxon>
        <taxon>Imparidentia</taxon>
        <taxon>Neoheterodontei</taxon>
        <taxon>Myida</taxon>
        <taxon>Dreissenoidea</taxon>
        <taxon>Dreissenidae</taxon>
        <taxon>Dreissena</taxon>
    </lineage>
</organism>
<accession>A0A9D4D3F6</accession>
<reference evidence="2" key="1">
    <citation type="journal article" date="2019" name="bioRxiv">
        <title>The Genome of the Zebra Mussel, Dreissena polymorpha: A Resource for Invasive Species Research.</title>
        <authorList>
            <person name="McCartney M.A."/>
            <person name="Auch B."/>
            <person name="Kono T."/>
            <person name="Mallez S."/>
            <person name="Zhang Y."/>
            <person name="Obille A."/>
            <person name="Becker A."/>
            <person name="Abrahante J.E."/>
            <person name="Garbe J."/>
            <person name="Badalamenti J.P."/>
            <person name="Herman A."/>
            <person name="Mangelson H."/>
            <person name="Liachko I."/>
            <person name="Sullivan S."/>
            <person name="Sone E.D."/>
            <person name="Koren S."/>
            <person name="Silverstein K.A.T."/>
            <person name="Beckman K.B."/>
            <person name="Gohl D.M."/>
        </authorList>
    </citation>
    <scope>NUCLEOTIDE SEQUENCE</scope>
    <source>
        <strain evidence="2">Duluth1</strain>
        <tissue evidence="2">Whole animal</tissue>
    </source>
</reference>
<evidence type="ECO:0000313" key="3">
    <source>
        <dbReference type="Proteomes" id="UP000828390"/>
    </source>
</evidence>
<sequence>MENERIKQKSKRVEKEDNAERKIDDVSHTVDKENDSETVDDLTSGYDEYTTTTDDQATMLSYKRSTPETTTIGQTEAFILLTMIKTDQNSNKERDWDKKSPEDVEEIMKSSNKLQHLRDVDLKVIA</sequence>
<reference evidence="2" key="2">
    <citation type="submission" date="2020-11" db="EMBL/GenBank/DDBJ databases">
        <authorList>
            <person name="McCartney M.A."/>
            <person name="Auch B."/>
            <person name="Kono T."/>
            <person name="Mallez S."/>
            <person name="Becker A."/>
            <person name="Gohl D.M."/>
            <person name="Silverstein K.A.T."/>
            <person name="Koren S."/>
            <person name="Bechman K.B."/>
            <person name="Herman A."/>
            <person name="Abrahante J.E."/>
            <person name="Garbe J."/>
        </authorList>
    </citation>
    <scope>NUCLEOTIDE SEQUENCE</scope>
    <source>
        <strain evidence="2">Duluth1</strain>
        <tissue evidence="2">Whole animal</tissue>
    </source>
</reference>
<dbReference type="EMBL" id="JAIWYP010000011">
    <property type="protein sequence ID" value="KAH3737209.1"/>
    <property type="molecule type" value="Genomic_DNA"/>
</dbReference>
<evidence type="ECO:0000256" key="1">
    <source>
        <dbReference type="SAM" id="MobiDB-lite"/>
    </source>
</evidence>
<feature type="region of interest" description="Disordered" evidence="1">
    <location>
        <begin position="1"/>
        <end position="49"/>
    </location>
</feature>
<protein>
    <submittedName>
        <fullName evidence="2">Uncharacterized protein</fullName>
    </submittedName>
</protein>
<comment type="caution">
    <text evidence="2">The sequence shown here is derived from an EMBL/GenBank/DDBJ whole genome shotgun (WGS) entry which is preliminary data.</text>
</comment>
<feature type="compositionally biased region" description="Basic and acidic residues" evidence="1">
    <location>
        <begin position="1"/>
        <end position="35"/>
    </location>
</feature>
<dbReference type="Proteomes" id="UP000828390">
    <property type="component" value="Unassembled WGS sequence"/>
</dbReference>
<dbReference type="AlphaFoldDB" id="A0A9D4D3F6"/>
<evidence type="ECO:0000313" key="2">
    <source>
        <dbReference type="EMBL" id="KAH3737209.1"/>
    </source>
</evidence>
<proteinExistence type="predicted"/>
<name>A0A9D4D3F6_DREPO</name>
<keyword evidence="3" id="KW-1185">Reference proteome</keyword>